<keyword evidence="1" id="KW-0812">Transmembrane</keyword>
<keyword evidence="3" id="KW-1185">Reference proteome</keyword>
<proteinExistence type="predicted"/>
<comment type="caution">
    <text evidence="2">The sequence shown here is derived from an EMBL/GenBank/DDBJ whole genome shotgun (WGS) entry which is preliminary data.</text>
</comment>
<dbReference type="EMBL" id="JBHSQJ010000179">
    <property type="protein sequence ID" value="MFC5911619.1"/>
    <property type="molecule type" value="Genomic_DNA"/>
</dbReference>
<dbReference type="Proteomes" id="UP001596174">
    <property type="component" value="Unassembled WGS sequence"/>
</dbReference>
<name>A0ABW1GAG9_9ACTN</name>
<keyword evidence="1" id="KW-1133">Transmembrane helix</keyword>
<organism evidence="2 3">
    <name type="scientific">Streptacidiphilus monticola</name>
    <dbReference type="NCBI Taxonomy" id="2161674"/>
    <lineage>
        <taxon>Bacteria</taxon>
        <taxon>Bacillati</taxon>
        <taxon>Actinomycetota</taxon>
        <taxon>Actinomycetes</taxon>
        <taxon>Kitasatosporales</taxon>
        <taxon>Streptomycetaceae</taxon>
        <taxon>Streptacidiphilus</taxon>
    </lineage>
</organism>
<accession>A0ABW1GAG9</accession>
<reference evidence="3" key="1">
    <citation type="journal article" date="2019" name="Int. J. Syst. Evol. Microbiol.">
        <title>The Global Catalogue of Microorganisms (GCM) 10K type strain sequencing project: providing services to taxonomists for standard genome sequencing and annotation.</title>
        <authorList>
            <consortium name="The Broad Institute Genomics Platform"/>
            <consortium name="The Broad Institute Genome Sequencing Center for Infectious Disease"/>
            <person name="Wu L."/>
            <person name="Ma J."/>
        </authorList>
    </citation>
    <scope>NUCLEOTIDE SEQUENCE [LARGE SCALE GENOMIC DNA]</scope>
    <source>
        <strain evidence="3">JCM 4816</strain>
    </source>
</reference>
<evidence type="ECO:0000256" key="1">
    <source>
        <dbReference type="SAM" id="Phobius"/>
    </source>
</evidence>
<gene>
    <name evidence="2" type="ORF">ACFP3V_30985</name>
</gene>
<dbReference type="RefSeq" id="WP_380590901.1">
    <property type="nucleotide sequence ID" value="NZ_JBHSQJ010000179.1"/>
</dbReference>
<sequence length="87" mass="9402">MAQVTQESRRAQVRFALSLGVTATLLVFTLFGAAGHARYTPAALGFTGLGVFVSTWFLLDVWITARASREREQGSGGVTPMTGARRR</sequence>
<feature type="transmembrane region" description="Helical" evidence="1">
    <location>
        <begin position="43"/>
        <end position="63"/>
    </location>
</feature>
<protein>
    <submittedName>
        <fullName evidence="2">Uncharacterized protein</fullName>
    </submittedName>
</protein>
<feature type="transmembrane region" description="Helical" evidence="1">
    <location>
        <begin position="15"/>
        <end position="37"/>
    </location>
</feature>
<evidence type="ECO:0000313" key="3">
    <source>
        <dbReference type="Proteomes" id="UP001596174"/>
    </source>
</evidence>
<evidence type="ECO:0000313" key="2">
    <source>
        <dbReference type="EMBL" id="MFC5911619.1"/>
    </source>
</evidence>
<keyword evidence="1" id="KW-0472">Membrane</keyword>